<proteinExistence type="predicted"/>
<dbReference type="Proteomes" id="UP000230025">
    <property type="component" value="Unassembled WGS sequence"/>
</dbReference>
<dbReference type="EMBL" id="PFFY01000079">
    <property type="protein sequence ID" value="PIW33966.1"/>
    <property type="molecule type" value="Genomic_DNA"/>
</dbReference>
<dbReference type="AlphaFoldDB" id="A0A2M7GZP7"/>
<organism evidence="1 2">
    <name type="scientific">bacterium (Candidatus Ratteibacteria) CG15_BIG_FIL_POST_REV_8_21_14_020_41_12</name>
    <dbReference type="NCBI Taxonomy" id="2014291"/>
    <lineage>
        <taxon>Bacteria</taxon>
        <taxon>Candidatus Ratteibacteria</taxon>
    </lineage>
</organism>
<reference evidence="2" key="1">
    <citation type="submission" date="2017-09" db="EMBL/GenBank/DDBJ databases">
        <title>Depth-based differentiation of microbial function through sediment-hosted aquifers and enrichment of novel symbionts in the deep terrestrial subsurface.</title>
        <authorList>
            <person name="Probst A.J."/>
            <person name="Ladd B."/>
            <person name="Jarett J.K."/>
            <person name="Geller-Mcgrath D.E."/>
            <person name="Sieber C.M.K."/>
            <person name="Emerson J.B."/>
            <person name="Anantharaman K."/>
            <person name="Thomas B.C."/>
            <person name="Malmstrom R."/>
            <person name="Stieglmeier M."/>
            <person name="Klingl A."/>
            <person name="Woyke T."/>
            <person name="Ryan C.M."/>
            <person name="Banfield J.F."/>
        </authorList>
    </citation>
    <scope>NUCLEOTIDE SEQUENCE [LARGE SCALE GENOMIC DNA]</scope>
</reference>
<evidence type="ECO:0000313" key="2">
    <source>
        <dbReference type="Proteomes" id="UP000230025"/>
    </source>
</evidence>
<protein>
    <submittedName>
        <fullName evidence="1">Uncharacterized protein</fullName>
    </submittedName>
</protein>
<accession>A0A2M7GZP7</accession>
<gene>
    <name evidence="1" type="ORF">COW28_01780</name>
</gene>
<evidence type="ECO:0000313" key="1">
    <source>
        <dbReference type="EMBL" id="PIW33966.1"/>
    </source>
</evidence>
<comment type="caution">
    <text evidence="1">The sequence shown here is derived from an EMBL/GenBank/DDBJ whole genome shotgun (WGS) entry which is preliminary data.</text>
</comment>
<feature type="non-terminal residue" evidence="1">
    <location>
        <position position="110"/>
    </location>
</feature>
<name>A0A2M7GZP7_9BACT</name>
<sequence length="110" mass="12894">MGNIDDGFEPREIRFNKEQIIWILKYLVLLIQGYWPPCGNALVRSGLQGRAYFETSIIIASEIEFRLKALGDDEFIIRDRFCPKQGADEGDDIWMLAKKYHQEEGEIRKR</sequence>